<keyword evidence="12" id="KW-1185">Reference proteome</keyword>
<dbReference type="Pfam" id="PF01151">
    <property type="entry name" value="ELO"/>
    <property type="match status" value="1"/>
</dbReference>
<comment type="subcellular location">
    <subcellularLocation>
        <location evidence="1">Membrane</location>
        <topology evidence="1">Multi-pass membrane protein</topology>
    </subcellularLocation>
</comment>
<keyword evidence="3 10" id="KW-0808">Transferase</keyword>
<evidence type="ECO:0000256" key="4">
    <source>
        <dbReference type="ARBA" id="ARBA00022692"/>
    </source>
</evidence>
<evidence type="ECO:0000256" key="1">
    <source>
        <dbReference type="ARBA" id="ARBA00004141"/>
    </source>
</evidence>
<keyword evidence="6 10" id="KW-1133">Transmembrane helix</keyword>
<proteinExistence type="inferred from homology"/>
<dbReference type="OrthoDB" id="434092at2759"/>
<evidence type="ECO:0000256" key="9">
    <source>
        <dbReference type="ARBA" id="ARBA00023160"/>
    </source>
</evidence>
<feature type="transmembrane region" description="Helical" evidence="10">
    <location>
        <begin position="32"/>
        <end position="50"/>
    </location>
</feature>
<keyword evidence="9 10" id="KW-0275">Fatty acid biosynthesis</keyword>
<dbReference type="GO" id="GO:0005789">
    <property type="term" value="C:endoplasmic reticulum membrane"/>
    <property type="evidence" value="ECO:0007669"/>
    <property type="project" value="TreeGrafter"/>
</dbReference>
<feature type="transmembrane region" description="Helical" evidence="10">
    <location>
        <begin position="232"/>
        <end position="254"/>
    </location>
</feature>
<keyword evidence="2 10" id="KW-0444">Lipid biosynthesis</keyword>
<evidence type="ECO:0000256" key="3">
    <source>
        <dbReference type="ARBA" id="ARBA00022679"/>
    </source>
</evidence>
<dbReference type="EMBL" id="CAKKLH010000124">
    <property type="protein sequence ID" value="CAH0104069.1"/>
    <property type="molecule type" value="Genomic_DNA"/>
</dbReference>
<protein>
    <recommendedName>
        <fullName evidence="10">Elongation of very long chain fatty acids protein</fullName>
        <ecNumber evidence="10">2.3.1.199</ecNumber>
    </recommendedName>
    <alternativeName>
        <fullName evidence="10">Very-long-chain 3-oxoacyl-CoA synthase</fullName>
    </alternativeName>
</protein>
<evidence type="ECO:0000313" key="12">
    <source>
        <dbReference type="Proteomes" id="UP000789390"/>
    </source>
</evidence>
<comment type="caution">
    <text evidence="11">The sequence shown here is derived from an EMBL/GenBank/DDBJ whole genome shotgun (WGS) entry which is preliminary data.</text>
</comment>
<dbReference type="GO" id="GO:0030148">
    <property type="term" value="P:sphingolipid biosynthetic process"/>
    <property type="evidence" value="ECO:0007669"/>
    <property type="project" value="TreeGrafter"/>
</dbReference>
<dbReference type="PANTHER" id="PTHR11157">
    <property type="entry name" value="FATTY ACID ACYL TRANSFERASE-RELATED"/>
    <property type="match status" value="1"/>
</dbReference>
<evidence type="ECO:0000256" key="2">
    <source>
        <dbReference type="ARBA" id="ARBA00022516"/>
    </source>
</evidence>
<dbReference type="GO" id="GO:0042761">
    <property type="term" value="P:very long-chain fatty acid biosynthetic process"/>
    <property type="evidence" value="ECO:0007669"/>
    <property type="project" value="TreeGrafter"/>
</dbReference>
<dbReference type="EC" id="2.3.1.199" evidence="10"/>
<gene>
    <name evidence="11" type="ORF">DGAL_LOCUS6781</name>
</gene>
<feature type="transmembrane region" description="Helical" evidence="10">
    <location>
        <begin position="205"/>
        <end position="226"/>
    </location>
</feature>
<evidence type="ECO:0000256" key="10">
    <source>
        <dbReference type="RuleBase" id="RU361115"/>
    </source>
</evidence>
<sequence length="283" mass="33380">MASLIQAVIFEKQRLWESRDKRIDGWPLTSSPLPSVIICCSYFYFAKVWGPKFMKNRQAYDLRGVLLVYNVFQILSNSWIFYELGRYGWLSGNYSFICQPVDYSNSEAALRILRASYWFYITKFIDFFDTLFFVLRKKNNQITTLHVLHHGLLPMNIWPGLRFTAGGHASFFAFLNALVHIVMYFYYFLSAMGPSVQKYLGWKKYLTTFQMIQFVAASIHCFQLIFVDCDFPIGFCWWIGCQELLFLCLFIKFYKDTYVKKKGITRGTISRSPAIQRKKKKNQ</sequence>
<evidence type="ECO:0000256" key="6">
    <source>
        <dbReference type="ARBA" id="ARBA00022989"/>
    </source>
</evidence>
<evidence type="ECO:0000256" key="7">
    <source>
        <dbReference type="ARBA" id="ARBA00023098"/>
    </source>
</evidence>
<comment type="similarity">
    <text evidence="10">Belongs to the ELO family.</text>
</comment>
<organism evidence="11 12">
    <name type="scientific">Daphnia galeata</name>
    <dbReference type="NCBI Taxonomy" id="27404"/>
    <lineage>
        <taxon>Eukaryota</taxon>
        <taxon>Metazoa</taxon>
        <taxon>Ecdysozoa</taxon>
        <taxon>Arthropoda</taxon>
        <taxon>Crustacea</taxon>
        <taxon>Branchiopoda</taxon>
        <taxon>Diplostraca</taxon>
        <taxon>Cladocera</taxon>
        <taxon>Anomopoda</taxon>
        <taxon>Daphniidae</taxon>
        <taxon>Daphnia</taxon>
    </lineage>
</organism>
<evidence type="ECO:0000313" key="11">
    <source>
        <dbReference type="EMBL" id="CAH0104069.1"/>
    </source>
</evidence>
<keyword evidence="8 10" id="KW-0472">Membrane</keyword>
<dbReference type="GO" id="GO:0034625">
    <property type="term" value="P:fatty acid elongation, monounsaturated fatty acid"/>
    <property type="evidence" value="ECO:0007669"/>
    <property type="project" value="TreeGrafter"/>
</dbReference>
<dbReference type="Proteomes" id="UP000789390">
    <property type="component" value="Unassembled WGS sequence"/>
</dbReference>
<feature type="transmembrane region" description="Helical" evidence="10">
    <location>
        <begin position="62"/>
        <end position="82"/>
    </location>
</feature>
<reference evidence="11" key="1">
    <citation type="submission" date="2021-11" db="EMBL/GenBank/DDBJ databases">
        <authorList>
            <person name="Schell T."/>
        </authorList>
    </citation>
    <scope>NUCLEOTIDE SEQUENCE</scope>
    <source>
        <strain evidence="11">M5</strain>
    </source>
</reference>
<dbReference type="GO" id="GO:0019367">
    <property type="term" value="P:fatty acid elongation, saturated fatty acid"/>
    <property type="evidence" value="ECO:0007669"/>
    <property type="project" value="TreeGrafter"/>
</dbReference>
<evidence type="ECO:0000256" key="8">
    <source>
        <dbReference type="ARBA" id="ARBA00023136"/>
    </source>
</evidence>
<name>A0A8J2RSH5_9CRUS</name>
<feature type="transmembrane region" description="Helical" evidence="10">
    <location>
        <begin position="171"/>
        <end position="193"/>
    </location>
</feature>
<dbReference type="InterPro" id="IPR002076">
    <property type="entry name" value="ELO_fam"/>
</dbReference>
<accession>A0A8J2RSH5</accession>
<evidence type="ECO:0000256" key="5">
    <source>
        <dbReference type="ARBA" id="ARBA00022832"/>
    </source>
</evidence>
<dbReference type="GO" id="GO:0034626">
    <property type="term" value="P:fatty acid elongation, polyunsaturated fatty acid"/>
    <property type="evidence" value="ECO:0007669"/>
    <property type="project" value="TreeGrafter"/>
</dbReference>
<dbReference type="GO" id="GO:0009922">
    <property type="term" value="F:fatty acid elongase activity"/>
    <property type="evidence" value="ECO:0007669"/>
    <property type="project" value="UniProtKB-EC"/>
</dbReference>
<comment type="catalytic activity">
    <reaction evidence="10">
        <text>a very-long-chain acyl-CoA + malonyl-CoA + H(+) = a very-long-chain 3-oxoacyl-CoA + CO2 + CoA</text>
        <dbReference type="Rhea" id="RHEA:32727"/>
        <dbReference type="ChEBI" id="CHEBI:15378"/>
        <dbReference type="ChEBI" id="CHEBI:16526"/>
        <dbReference type="ChEBI" id="CHEBI:57287"/>
        <dbReference type="ChEBI" id="CHEBI:57384"/>
        <dbReference type="ChEBI" id="CHEBI:90725"/>
        <dbReference type="ChEBI" id="CHEBI:90736"/>
        <dbReference type="EC" id="2.3.1.199"/>
    </reaction>
</comment>
<dbReference type="PANTHER" id="PTHR11157:SF69">
    <property type="entry name" value="ELONGATION OF VERY LONG CHAIN FATTY ACIDS PROTEIN 7"/>
    <property type="match status" value="1"/>
</dbReference>
<keyword evidence="4 10" id="KW-0812">Transmembrane</keyword>
<keyword evidence="5 10" id="KW-0276">Fatty acid metabolism</keyword>
<keyword evidence="7 10" id="KW-0443">Lipid metabolism</keyword>
<dbReference type="AlphaFoldDB" id="A0A8J2RSH5"/>